<evidence type="ECO:0008006" key="4">
    <source>
        <dbReference type="Google" id="ProtNLM"/>
    </source>
</evidence>
<comment type="caution">
    <text evidence="2">The sequence shown here is derived from an EMBL/GenBank/DDBJ whole genome shotgun (WGS) entry which is preliminary data.</text>
</comment>
<name>A0A1F6BXZ8_9BACT</name>
<organism evidence="2 3">
    <name type="scientific">Candidatus Kaiserbacteria bacterium RIFCSPHIGHO2_01_FULL_46_22</name>
    <dbReference type="NCBI Taxonomy" id="1798475"/>
    <lineage>
        <taxon>Bacteria</taxon>
        <taxon>Candidatus Kaiseribacteriota</taxon>
    </lineage>
</organism>
<dbReference type="STRING" id="1798475.A2837_01270"/>
<feature type="transmembrane region" description="Helical" evidence="1">
    <location>
        <begin position="12"/>
        <end position="31"/>
    </location>
</feature>
<proteinExistence type="predicted"/>
<evidence type="ECO:0000313" key="3">
    <source>
        <dbReference type="Proteomes" id="UP000176322"/>
    </source>
</evidence>
<keyword evidence="1" id="KW-0472">Membrane</keyword>
<dbReference type="GO" id="GO:0015562">
    <property type="term" value="F:efflux transmembrane transporter activity"/>
    <property type="evidence" value="ECO:0007669"/>
    <property type="project" value="TreeGrafter"/>
</dbReference>
<dbReference type="Gene3D" id="2.40.420.20">
    <property type="match status" value="1"/>
</dbReference>
<evidence type="ECO:0000256" key="1">
    <source>
        <dbReference type="SAM" id="Phobius"/>
    </source>
</evidence>
<sequence>MKNIKNFIKKHPYYTSGAVVAFVAVIGFIIFGGKNGTENTPEEATRKVETLNVSETAEGALSIAYPTASGNSFVVRAQAGGRVNSATSAGTKVEAGSIIAEIDNASERAALTQAQGSYEAALASAAQSDVGVADAETALVAAKQAAISADRAAMTAWNGVLLNTVDQLFSNPRISPGVRISASGQATELNQSRSELSTVLNDWQKDVAAISSNSDSPTILAALNRAISDVERLTSMVDIFISLIPRHEPNEVFSASDLSTLSSEFSTARATLDTHHAALLSAKSTLVRAEEAVNSAAIGGTGGAVSSANAAIKQALGSYQAAKASYDRTIVRAPFAGTITSQNVVVGDILNIGADVAIIVPEEGVETNRWWTLPLSAVKYTPDHAYVFVVNQDGVIEEITVETGLVTANSIKVTGLNGDENVIKDVRGLKAGERVEVSN</sequence>
<protein>
    <recommendedName>
        <fullName evidence="4">Membrane fusion protein biotin-lipoyl like domain-containing protein</fullName>
    </recommendedName>
</protein>
<accession>A0A1F6BXZ8</accession>
<dbReference type="Gene3D" id="1.10.287.470">
    <property type="entry name" value="Helix hairpin bin"/>
    <property type="match status" value="2"/>
</dbReference>
<dbReference type="AlphaFoldDB" id="A0A1F6BXZ8"/>
<keyword evidence="1" id="KW-1133">Transmembrane helix</keyword>
<keyword evidence="1" id="KW-0812">Transmembrane</keyword>
<dbReference type="Proteomes" id="UP000176322">
    <property type="component" value="Unassembled WGS sequence"/>
</dbReference>
<dbReference type="GO" id="GO:1990281">
    <property type="term" value="C:efflux pump complex"/>
    <property type="evidence" value="ECO:0007669"/>
    <property type="project" value="TreeGrafter"/>
</dbReference>
<gene>
    <name evidence="2" type="ORF">A2837_01270</name>
</gene>
<dbReference type="Gene3D" id="2.40.50.100">
    <property type="match status" value="2"/>
</dbReference>
<evidence type="ECO:0000313" key="2">
    <source>
        <dbReference type="EMBL" id="OGG41826.1"/>
    </source>
</evidence>
<dbReference type="PANTHER" id="PTHR30469">
    <property type="entry name" value="MULTIDRUG RESISTANCE PROTEIN MDTA"/>
    <property type="match status" value="1"/>
</dbReference>
<dbReference type="SUPFAM" id="SSF111369">
    <property type="entry name" value="HlyD-like secretion proteins"/>
    <property type="match status" value="1"/>
</dbReference>
<reference evidence="2 3" key="1">
    <citation type="journal article" date="2016" name="Nat. Commun.">
        <title>Thousands of microbial genomes shed light on interconnected biogeochemical processes in an aquifer system.</title>
        <authorList>
            <person name="Anantharaman K."/>
            <person name="Brown C.T."/>
            <person name="Hug L.A."/>
            <person name="Sharon I."/>
            <person name="Castelle C.J."/>
            <person name="Probst A.J."/>
            <person name="Thomas B.C."/>
            <person name="Singh A."/>
            <person name="Wilkins M.J."/>
            <person name="Karaoz U."/>
            <person name="Brodie E.L."/>
            <person name="Williams K.H."/>
            <person name="Hubbard S.S."/>
            <person name="Banfield J.F."/>
        </authorList>
    </citation>
    <scope>NUCLEOTIDE SEQUENCE [LARGE SCALE GENOMIC DNA]</scope>
</reference>
<dbReference type="EMBL" id="MFKO01000002">
    <property type="protein sequence ID" value="OGG41826.1"/>
    <property type="molecule type" value="Genomic_DNA"/>
</dbReference>